<sequence>MSEKNSQSVRAEVGVVLVAAGSGQRLGQGIPKARVLCGGRTLLEHSLESVVASGVAASVVVVVPAGDAVLSAVVDQAGRRTAGDRTVRITAVAGGATRAASVRAGLDALPSSAGVVLVHDAARALTPPAVFHRVAAAVRAGSPAVIPVLPVVDTVKVVTGDVVTATPDRAVLRAVQTPQGFDARALRAAHASATASDPGVTDDAMLLEAQGATVRVVEGDALAFKVTTPLDLVIAEAVLAARQPATHPGSPPET</sequence>
<name>A0ABT8JVT3_9MICC</name>
<dbReference type="InterPro" id="IPR034683">
    <property type="entry name" value="IspD/TarI"/>
</dbReference>
<dbReference type="Proteomes" id="UP001174209">
    <property type="component" value="Unassembled WGS sequence"/>
</dbReference>
<dbReference type="InterPro" id="IPR029044">
    <property type="entry name" value="Nucleotide-diphossugar_trans"/>
</dbReference>
<dbReference type="RefSeq" id="WP_301223962.1">
    <property type="nucleotide sequence ID" value="NZ_JAROCG010000001.1"/>
</dbReference>
<dbReference type="EC" id="2.7.7.60" evidence="7"/>
<evidence type="ECO:0000256" key="7">
    <source>
        <dbReference type="HAMAP-Rule" id="MF_00108"/>
    </source>
</evidence>
<dbReference type="PROSITE" id="PS01295">
    <property type="entry name" value="ISPD"/>
    <property type="match status" value="1"/>
</dbReference>
<organism evidence="8 9">
    <name type="scientific">Arthrobacter burdickii</name>
    <dbReference type="NCBI Taxonomy" id="3035920"/>
    <lineage>
        <taxon>Bacteria</taxon>
        <taxon>Bacillati</taxon>
        <taxon>Actinomycetota</taxon>
        <taxon>Actinomycetes</taxon>
        <taxon>Micrococcales</taxon>
        <taxon>Micrococcaceae</taxon>
        <taxon>Arthrobacter</taxon>
    </lineage>
</organism>
<evidence type="ECO:0000256" key="1">
    <source>
        <dbReference type="ARBA" id="ARBA00001282"/>
    </source>
</evidence>
<evidence type="ECO:0000256" key="6">
    <source>
        <dbReference type="ARBA" id="ARBA00023229"/>
    </source>
</evidence>
<evidence type="ECO:0000256" key="3">
    <source>
        <dbReference type="ARBA" id="ARBA00009789"/>
    </source>
</evidence>
<dbReference type="InterPro" id="IPR018294">
    <property type="entry name" value="ISPD_synthase_CS"/>
</dbReference>
<dbReference type="InterPro" id="IPR050088">
    <property type="entry name" value="IspD/TarI_cytidylyltransf_bact"/>
</dbReference>
<dbReference type="InterPro" id="IPR001228">
    <property type="entry name" value="IspD"/>
</dbReference>
<dbReference type="SUPFAM" id="SSF53448">
    <property type="entry name" value="Nucleotide-diphospho-sugar transferases"/>
    <property type="match status" value="1"/>
</dbReference>
<dbReference type="EMBL" id="JAROCG010000001">
    <property type="protein sequence ID" value="MDN4609255.1"/>
    <property type="molecule type" value="Genomic_DNA"/>
</dbReference>
<protein>
    <recommendedName>
        <fullName evidence="7">2-C-methyl-D-erythritol 4-phosphate cytidylyltransferase</fullName>
        <ecNumber evidence="7">2.7.7.60</ecNumber>
    </recommendedName>
    <alternativeName>
        <fullName evidence="7">4-diphosphocytidyl-2C-methyl-D-erythritol synthase</fullName>
    </alternativeName>
    <alternativeName>
        <fullName evidence="7">MEP cytidylyltransferase</fullName>
        <shortName evidence="7">MCT</shortName>
    </alternativeName>
</protein>
<comment type="similarity">
    <text evidence="3 7">Belongs to the IspD/TarI cytidylyltransferase family. IspD subfamily.</text>
</comment>
<feature type="site" description="Transition state stabilizer" evidence="7">
    <location>
        <position position="25"/>
    </location>
</feature>
<evidence type="ECO:0000256" key="2">
    <source>
        <dbReference type="ARBA" id="ARBA00004787"/>
    </source>
</evidence>
<dbReference type="Gene3D" id="3.90.550.10">
    <property type="entry name" value="Spore Coat Polysaccharide Biosynthesis Protein SpsA, Chain A"/>
    <property type="match status" value="1"/>
</dbReference>
<proteinExistence type="inferred from homology"/>
<keyword evidence="5 7" id="KW-0548">Nucleotidyltransferase</keyword>
<gene>
    <name evidence="7 8" type="primary">ispD</name>
    <name evidence="8" type="ORF">P5G52_00045</name>
</gene>
<comment type="caution">
    <text evidence="8">The sequence shown here is derived from an EMBL/GenBank/DDBJ whole genome shotgun (WGS) entry which is preliminary data.</text>
</comment>
<dbReference type="PANTHER" id="PTHR32125">
    <property type="entry name" value="2-C-METHYL-D-ERYTHRITOL 4-PHOSPHATE CYTIDYLYLTRANSFERASE, CHLOROPLASTIC"/>
    <property type="match status" value="1"/>
</dbReference>
<reference evidence="8" key="1">
    <citation type="submission" date="2023-06" db="EMBL/GenBank/DDBJ databases">
        <title>MT1 and MT2 Draft Genomes of Novel Species.</title>
        <authorList>
            <person name="Venkateswaran K."/>
        </authorList>
    </citation>
    <scope>NUCLEOTIDE SEQUENCE</scope>
    <source>
        <strain evidence="8">IIF3SC-B10</strain>
    </source>
</reference>
<evidence type="ECO:0000313" key="8">
    <source>
        <dbReference type="EMBL" id="MDN4609255.1"/>
    </source>
</evidence>
<feature type="site" description="Transition state stabilizer" evidence="7">
    <location>
        <position position="32"/>
    </location>
</feature>
<comment type="function">
    <text evidence="7">Catalyzes the formation of 4-diphosphocytidyl-2-C-methyl-D-erythritol from CTP and 2-C-methyl-D-erythritol 4-phosphate (MEP).</text>
</comment>
<keyword evidence="4 7" id="KW-0808">Transferase</keyword>
<dbReference type="Pfam" id="PF01128">
    <property type="entry name" value="IspD"/>
    <property type="match status" value="1"/>
</dbReference>
<evidence type="ECO:0000256" key="5">
    <source>
        <dbReference type="ARBA" id="ARBA00022695"/>
    </source>
</evidence>
<feature type="site" description="Positions MEP for the nucleophilic attack" evidence="7">
    <location>
        <position position="169"/>
    </location>
</feature>
<evidence type="ECO:0000256" key="4">
    <source>
        <dbReference type="ARBA" id="ARBA00022679"/>
    </source>
</evidence>
<dbReference type="HAMAP" id="MF_00108">
    <property type="entry name" value="IspD"/>
    <property type="match status" value="1"/>
</dbReference>
<dbReference type="PANTHER" id="PTHR32125:SF4">
    <property type="entry name" value="2-C-METHYL-D-ERYTHRITOL 4-PHOSPHATE CYTIDYLYLTRANSFERASE, CHLOROPLASTIC"/>
    <property type="match status" value="1"/>
</dbReference>
<comment type="pathway">
    <text evidence="2 7">Isoprenoid biosynthesis; isopentenyl diphosphate biosynthesis via DXP pathway; isopentenyl diphosphate from 1-deoxy-D-xylulose 5-phosphate: step 2/6.</text>
</comment>
<dbReference type="NCBIfam" id="TIGR00453">
    <property type="entry name" value="ispD"/>
    <property type="match status" value="1"/>
</dbReference>
<comment type="catalytic activity">
    <reaction evidence="1 7">
        <text>2-C-methyl-D-erythritol 4-phosphate + CTP + H(+) = 4-CDP-2-C-methyl-D-erythritol + diphosphate</text>
        <dbReference type="Rhea" id="RHEA:13429"/>
        <dbReference type="ChEBI" id="CHEBI:15378"/>
        <dbReference type="ChEBI" id="CHEBI:33019"/>
        <dbReference type="ChEBI" id="CHEBI:37563"/>
        <dbReference type="ChEBI" id="CHEBI:57823"/>
        <dbReference type="ChEBI" id="CHEBI:58262"/>
        <dbReference type="EC" id="2.7.7.60"/>
    </reaction>
</comment>
<dbReference type="GO" id="GO:0050518">
    <property type="term" value="F:2-C-methyl-D-erythritol 4-phosphate cytidylyltransferase activity"/>
    <property type="evidence" value="ECO:0007669"/>
    <property type="project" value="UniProtKB-EC"/>
</dbReference>
<keyword evidence="6 7" id="KW-0414">Isoprene biosynthesis</keyword>
<feature type="site" description="Positions MEP for the nucleophilic attack" evidence="7">
    <location>
        <position position="225"/>
    </location>
</feature>
<dbReference type="CDD" id="cd02516">
    <property type="entry name" value="CDP-ME_synthetase"/>
    <property type="match status" value="1"/>
</dbReference>
<accession>A0ABT8JVT3</accession>
<evidence type="ECO:0000313" key="9">
    <source>
        <dbReference type="Proteomes" id="UP001174209"/>
    </source>
</evidence>
<keyword evidence="9" id="KW-1185">Reference proteome</keyword>